<evidence type="ECO:0000313" key="2">
    <source>
        <dbReference type="Proteomes" id="UP001164539"/>
    </source>
</evidence>
<accession>A0ACC1WWF7</accession>
<protein>
    <submittedName>
        <fullName evidence="1">Uncharacterized protein</fullName>
    </submittedName>
</protein>
<gene>
    <name evidence="1" type="ORF">OWV82_025387</name>
</gene>
<evidence type="ECO:0000313" key="1">
    <source>
        <dbReference type="EMBL" id="KAJ4702285.1"/>
    </source>
</evidence>
<organism evidence="1 2">
    <name type="scientific">Melia azedarach</name>
    <name type="common">Chinaberry tree</name>
    <dbReference type="NCBI Taxonomy" id="155640"/>
    <lineage>
        <taxon>Eukaryota</taxon>
        <taxon>Viridiplantae</taxon>
        <taxon>Streptophyta</taxon>
        <taxon>Embryophyta</taxon>
        <taxon>Tracheophyta</taxon>
        <taxon>Spermatophyta</taxon>
        <taxon>Magnoliopsida</taxon>
        <taxon>eudicotyledons</taxon>
        <taxon>Gunneridae</taxon>
        <taxon>Pentapetalae</taxon>
        <taxon>rosids</taxon>
        <taxon>malvids</taxon>
        <taxon>Sapindales</taxon>
        <taxon>Meliaceae</taxon>
        <taxon>Melia</taxon>
    </lineage>
</organism>
<sequence>MACKSCILEDNQILDMYGIDMRHEIKEILFLVATKILTGPNTIPVGSDVCFKEGEALGDCSGLDLALVGMVEVDHPDYLKLIVLNLSHWINNQLGACCMILNDRSMMMMNPHWCKYCMLRFLRGNVYQEQKKFPRSKPIYRSW</sequence>
<dbReference type="Proteomes" id="UP001164539">
    <property type="component" value="Chromosome 14"/>
</dbReference>
<comment type="caution">
    <text evidence="1">The sequence shown here is derived from an EMBL/GenBank/DDBJ whole genome shotgun (WGS) entry which is preliminary data.</text>
</comment>
<proteinExistence type="predicted"/>
<reference evidence="1 2" key="1">
    <citation type="journal article" date="2023" name="Science">
        <title>Complex scaffold remodeling in plant triterpene biosynthesis.</title>
        <authorList>
            <person name="De La Pena R."/>
            <person name="Hodgson H."/>
            <person name="Liu J.C."/>
            <person name="Stephenson M.J."/>
            <person name="Martin A.C."/>
            <person name="Owen C."/>
            <person name="Harkess A."/>
            <person name="Leebens-Mack J."/>
            <person name="Jimenez L.E."/>
            <person name="Osbourn A."/>
            <person name="Sattely E.S."/>
        </authorList>
    </citation>
    <scope>NUCLEOTIDE SEQUENCE [LARGE SCALE GENOMIC DNA]</scope>
    <source>
        <strain evidence="2">cv. JPN11</strain>
        <tissue evidence="1">Leaf</tissue>
    </source>
</reference>
<name>A0ACC1WWF7_MELAZ</name>
<keyword evidence="2" id="KW-1185">Reference proteome</keyword>
<dbReference type="EMBL" id="CM051407">
    <property type="protein sequence ID" value="KAJ4702285.1"/>
    <property type="molecule type" value="Genomic_DNA"/>
</dbReference>